<keyword evidence="12" id="KW-0675">Receptor</keyword>
<dbReference type="SUPFAM" id="SSF56935">
    <property type="entry name" value="Porins"/>
    <property type="match status" value="1"/>
</dbReference>
<comment type="similarity">
    <text evidence="8">Belongs to the TonB-dependent receptor family.</text>
</comment>
<evidence type="ECO:0000313" key="13">
    <source>
        <dbReference type="Proteomes" id="UP000261284"/>
    </source>
</evidence>
<dbReference type="PROSITE" id="PS52016">
    <property type="entry name" value="TONB_DEPENDENT_REC_3"/>
    <property type="match status" value="1"/>
</dbReference>
<dbReference type="GO" id="GO:0015344">
    <property type="term" value="F:siderophore uptake transmembrane transporter activity"/>
    <property type="evidence" value="ECO:0007669"/>
    <property type="project" value="TreeGrafter"/>
</dbReference>
<dbReference type="SUPFAM" id="SSF49464">
    <property type="entry name" value="Carboxypeptidase regulatory domain-like"/>
    <property type="match status" value="1"/>
</dbReference>
<keyword evidence="6 8" id="KW-0472">Membrane</keyword>
<keyword evidence="5 9" id="KW-0732">Signal</keyword>
<dbReference type="Pfam" id="PF14905">
    <property type="entry name" value="OMP_b-brl_3"/>
    <property type="match status" value="1"/>
</dbReference>
<feature type="domain" description="TonB-dependent receptor plug" evidence="10">
    <location>
        <begin position="151"/>
        <end position="232"/>
    </location>
</feature>
<dbReference type="InterPro" id="IPR036942">
    <property type="entry name" value="Beta-barrel_TonB_sf"/>
</dbReference>
<keyword evidence="7 8" id="KW-0998">Cell outer membrane</keyword>
<sequence length="821" mass="89680">MNTMAIKRWMILGSLLCCLLVKTWAQPAAGAGSVEGKVKDSLTGQPVEYATITLLAAGSAKAVNGATTDAAGNFSITEVAAGTYSIQIGFIGYSTQTLQRIVVAAGGTKKLGSITLYKEPAALQGVTVSATRSLVENKLDKMVYNAEKDISSQGGVATDVLKKVPQISVDADGNVELQGNGNIRFLINGKPSSVFGANLSDALQSIPASQIKSIEVITSPGARYDAEGTGGIINIILKKSTVRGINGNVNLTGGSRLENGSLNLNMREGNFGMNAFFSGNAQLRSTTRNSFERHATDSTNTMLLQNGSSEFTRNGFETGLGFDWNITPKDNLSGNIGFDHFGTHNNSTSYLQQYAKAGDDPLHTTTLAANRLRFNTVDWGLSYKKTFKKEGEELDVLYNASYGNNHVYYQQTQQTAAGAAFAGNSGDNPGTDREINIQADYTNPLSKSFTLETGVKGTFRSIASNAAVQALDVTNGEYLYDTAQSNQLQYKRKVYAAYVSGTFALFHHFLDVKAGTRYEYTHVDAAYSQAPDVTVPDFSTWAPSVTLLHKLNEEASVKLSYTHRIQRPDYRVLNPFVNTADPKNISHGDPLLKPEIGDNIEAGYNQSFKGGASLNAALFYRRSNHDIQPYVVYYPEYLVGDSTYTNTSVTTYANIGLEENTGLSLYGSVPITHALSLRSNVMLFERHIINRINTGNSISSFNYRINLNATYQVTSTLTAELFGNFNSARNEVQGRYPSFTFYNLAVRKQLWHTKGSLALTTTNLFNKYVNQLTAIRGTGFTQNTLRQIPFRSIGISFTYKFGKLSFKKEEEKHNDSGEPQL</sequence>
<dbReference type="AlphaFoldDB" id="A0A3E1NI15"/>
<dbReference type="GO" id="GO:0044718">
    <property type="term" value="P:siderophore transmembrane transport"/>
    <property type="evidence" value="ECO:0007669"/>
    <property type="project" value="TreeGrafter"/>
</dbReference>
<evidence type="ECO:0000256" key="3">
    <source>
        <dbReference type="ARBA" id="ARBA00022452"/>
    </source>
</evidence>
<evidence type="ECO:0000259" key="11">
    <source>
        <dbReference type="Pfam" id="PF14905"/>
    </source>
</evidence>
<dbReference type="Gene3D" id="2.40.170.20">
    <property type="entry name" value="TonB-dependent receptor, beta-barrel domain"/>
    <property type="match status" value="1"/>
</dbReference>
<evidence type="ECO:0000313" key="12">
    <source>
        <dbReference type="EMBL" id="RFM27418.1"/>
    </source>
</evidence>
<comment type="caution">
    <text evidence="12">The sequence shown here is derived from an EMBL/GenBank/DDBJ whole genome shotgun (WGS) entry which is preliminary data.</text>
</comment>
<evidence type="ECO:0000256" key="7">
    <source>
        <dbReference type="ARBA" id="ARBA00023237"/>
    </source>
</evidence>
<accession>A0A3E1NI15</accession>
<evidence type="ECO:0000256" key="4">
    <source>
        <dbReference type="ARBA" id="ARBA00022692"/>
    </source>
</evidence>
<organism evidence="12 13">
    <name type="scientific">Deminuibacter soli</name>
    <dbReference type="NCBI Taxonomy" id="2291815"/>
    <lineage>
        <taxon>Bacteria</taxon>
        <taxon>Pseudomonadati</taxon>
        <taxon>Bacteroidota</taxon>
        <taxon>Chitinophagia</taxon>
        <taxon>Chitinophagales</taxon>
        <taxon>Chitinophagaceae</taxon>
        <taxon>Deminuibacter</taxon>
    </lineage>
</organism>
<dbReference type="PANTHER" id="PTHR30069:SF29">
    <property type="entry name" value="HEMOGLOBIN AND HEMOGLOBIN-HAPTOGLOBIN-BINDING PROTEIN 1-RELATED"/>
    <property type="match status" value="1"/>
</dbReference>
<dbReference type="InterPro" id="IPR039426">
    <property type="entry name" value="TonB-dep_rcpt-like"/>
</dbReference>
<evidence type="ECO:0000256" key="5">
    <source>
        <dbReference type="ARBA" id="ARBA00022729"/>
    </source>
</evidence>
<dbReference type="PANTHER" id="PTHR30069">
    <property type="entry name" value="TONB-DEPENDENT OUTER MEMBRANE RECEPTOR"/>
    <property type="match status" value="1"/>
</dbReference>
<evidence type="ECO:0000256" key="2">
    <source>
        <dbReference type="ARBA" id="ARBA00022448"/>
    </source>
</evidence>
<protein>
    <submittedName>
        <fullName evidence="12">TonB-dependent receptor</fullName>
    </submittedName>
</protein>
<feature type="domain" description="Outer membrane protein beta-barrel" evidence="11">
    <location>
        <begin position="385"/>
        <end position="799"/>
    </location>
</feature>
<reference evidence="12 13" key="1">
    <citation type="submission" date="2018-08" db="EMBL/GenBank/DDBJ databases">
        <title>Chitinophagaceae sp. K23C18032701, a novel bacterium isolated from forest soil.</title>
        <authorList>
            <person name="Wang C."/>
        </authorList>
    </citation>
    <scope>NUCLEOTIDE SEQUENCE [LARGE SCALE GENOMIC DNA]</scope>
    <source>
        <strain evidence="12 13">K23C18032701</strain>
    </source>
</reference>
<evidence type="ECO:0000259" key="10">
    <source>
        <dbReference type="Pfam" id="PF07715"/>
    </source>
</evidence>
<dbReference type="GO" id="GO:0009279">
    <property type="term" value="C:cell outer membrane"/>
    <property type="evidence" value="ECO:0007669"/>
    <property type="project" value="UniProtKB-SubCell"/>
</dbReference>
<dbReference type="InterPro" id="IPR012910">
    <property type="entry name" value="Plug_dom"/>
</dbReference>
<gene>
    <name evidence="12" type="ORF">DXN05_15475</name>
</gene>
<dbReference type="EMBL" id="QTJU01000005">
    <property type="protein sequence ID" value="RFM27418.1"/>
    <property type="molecule type" value="Genomic_DNA"/>
</dbReference>
<comment type="subcellular location">
    <subcellularLocation>
        <location evidence="1 8">Cell outer membrane</location>
        <topology evidence="1 8">Multi-pass membrane protein</topology>
    </subcellularLocation>
</comment>
<evidence type="ECO:0000256" key="9">
    <source>
        <dbReference type="SAM" id="SignalP"/>
    </source>
</evidence>
<dbReference type="InterPro" id="IPR041700">
    <property type="entry name" value="OMP_b-brl_3"/>
</dbReference>
<proteinExistence type="inferred from homology"/>
<evidence type="ECO:0000256" key="1">
    <source>
        <dbReference type="ARBA" id="ARBA00004571"/>
    </source>
</evidence>
<dbReference type="Pfam" id="PF13620">
    <property type="entry name" value="CarboxypepD_reg"/>
    <property type="match status" value="1"/>
</dbReference>
<name>A0A3E1NI15_9BACT</name>
<dbReference type="Gene3D" id="2.170.130.10">
    <property type="entry name" value="TonB-dependent receptor, plug domain"/>
    <property type="match status" value="1"/>
</dbReference>
<feature type="chain" id="PRO_5017547624" evidence="9">
    <location>
        <begin position="26"/>
        <end position="821"/>
    </location>
</feature>
<dbReference type="Proteomes" id="UP000261284">
    <property type="component" value="Unassembled WGS sequence"/>
</dbReference>
<feature type="signal peptide" evidence="9">
    <location>
        <begin position="1"/>
        <end position="25"/>
    </location>
</feature>
<dbReference type="InterPro" id="IPR037066">
    <property type="entry name" value="Plug_dom_sf"/>
</dbReference>
<evidence type="ECO:0000256" key="8">
    <source>
        <dbReference type="PROSITE-ProRule" id="PRU01360"/>
    </source>
</evidence>
<dbReference type="Gene3D" id="2.60.40.1120">
    <property type="entry name" value="Carboxypeptidase-like, regulatory domain"/>
    <property type="match status" value="1"/>
</dbReference>
<keyword evidence="13" id="KW-1185">Reference proteome</keyword>
<keyword evidence="2 8" id="KW-0813">Transport</keyword>
<keyword evidence="4 8" id="KW-0812">Transmembrane</keyword>
<keyword evidence="3 8" id="KW-1134">Transmembrane beta strand</keyword>
<evidence type="ECO:0000256" key="6">
    <source>
        <dbReference type="ARBA" id="ARBA00023136"/>
    </source>
</evidence>
<dbReference type="Pfam" id="PF07715">
    <property type="entry name" value="Plug"/>
    <property type="match status" value="1"/>
</dbReference>
<dbReference type="InterPro" id="IPR008969">
    <property type="entry name" value="CarboxyPept-like_regulatory"/>
</dbReference>